<protein>
    <recommendedName>
        <fullName evidence="11">Peptidase M16C associated domain-containing protein</fullName>
    </recommendedName>
</protein>
<proteinExistence type="inferred from homology"/>
<feature type="region of interest" description="Disordered" evidence="10">
    <location>
        <begin position="1"/>
        <end position="23"/>
    </location>
</feature>
<evidence type="ECO:0000259" key="11">
    <source>
        <dbReference type="SMART" id="SM01264"/>
    </source>
</evidence>
<feature type="non-terminal residue" evidence="12">
    <location>
        <position position="726"/>
    </location>
</feature>
<name>K0TAE7_THAOC</name>
<evidence type="ECO:0000313" key="13">
    <source>
        <dbReference type="Proteomes" id="UP000266841"/>
    </source>
</evidence>
<feature type="domain" description="Peptidase M16C associated" evidence="11">
    <location>
        <begin position="232"/>
        <end position="495"/>
    </location>
</feature>
<dbReference type="InterPro" id="IPR007863">
    <property type="entry name" value="Peptidase_M16_C"/>
</dbReference>
<comment type="caution">
    <text evidence="12">The sequence shown here is derived from an EMBL/GenBank/DDBJ whole genome shotgun (WGS) entry which is preliminary data.</text>
</comment>
<gene>
    <name evidence="12" type="ORF">THAOC_04269</name>
</gene>
<keyword evidence="8" id="KW-0482">Metalloprotease</keyword>
<dbReference type="Pfam" id="PF08367">
    <property type="entry name" value="M16C_assoc"/>
    <property type="match status" value="1"/>
</dbReference>
<keyword evidence="4" id="KW-0645">Protease</keyword>
<keyword evidence="13" id="KW-1185">Reference proteome</keyword>
<accession>K0TAE7</accession>
<dbReference type="Pfam" id="PF05193">
    <property type="entry name" value="Peptidase_M16_C"/>
    <property type="match status" value="1"/>
</dbReference>
<dbReference type="GO" id="GO:0016485">
    <property type="term" value="P:protein processing"/>
    <property type="evidence" value="ECO:0007669"/>
    <property type="project" value="TreeGrafter"/>
</dbReference>
<dbReference type="FunFam" id="3.30.830.10:FF:000009">
    <property type="entry name" value="Presequence protease, mitochondrial"/>
    <property type="match status" value="1"/>
</dbReference>
<keyword evidence="7" id="KW-0862">Zinc</keyword>
<organism evidence="12 13">
    <name type="scientific">Thalassiosira oceanica</name>
    <name type="common">Marine diatom</name>
    <dbReference type="NCBI Taxonomy" id="159749"/>
    <lineage>
        <taxon>Eukaryota</taxon>
        <taxon>Sar</taxon>
        <taxon>Stramenopiles</taxon>
        <taxon>Ochrophyta</taxon>
        <taxon>Bacillariophyta</taxon>
        <taxon>Coscinodiscophyceae</taxon>
        <taxon>Thalassiosirophycidae</taxon>
        <taxon>Thalassiosirales</taxon>
        <taxon>Thalassiosiraceae</taxon>
        <taxon>Thalassiosira</taxon>
    </lineage>
</organism>
<dbReference type="GO" id="GO:0046872">
    <property type="term" value="F:metal ion binding"/>
    <property type="evidence" value="ECO:0007669"/>
    <property type="project" value="UniProtKB-KW"/>
</dbReference>
<evidence type="ECO:0000256" key="8">
    <source>
        <dbReference type="ARBA" id="ARBA00023049"/>
    </source>
</evidence>
<comment type="cofactor">
    <cofactor evidence="1">
        <name>Zn(2+)</name>
        <dbReference type="ChEBI" id="CHEBI:29105"/>
    </cofactor>
</comment>
<dbReference type="SUPFAM" id="SSF63411">
    <property type="entry name" value="LuxS/MPP-like metallohydrolase"/>
    <property type="match status" value="3"/>
</dbReference>
<dbReference type="PANTHER" id="PTHR43016">
    <property type="entry name" value="PRESEQUENCE PROTEASE"/>
    <property type="match status" value="1"/>
</dbReference>
<dbReference type="SMART" id="SM01264">
    <property type="entry name" value="M16C_associated"/>
    <property type="match status" value="1"/>
</dbReference>
<evidence type="ECO:0000256" key="3">
    <source>
        <dbReference type="ARBA" id="ARBA00007575"/>
    </source>
</evidence>
<dbReference type="EMBL" id="AGNL01003977">
    <property type="protein sequence ID" value="EJK74079.1"/>
    <property type="molecule type" value="Genomic_DNA"/>
</dbReference>
<dbReference type="Pfam" id="PF22516">
    <property type="entry name" value="PreP_C"/>
    <property type="match status" value="1"/>
</dbReference>
<dbReference type="PANTHER" id="PTHR43016:SF13">
    <property type="entry name" value="PRESEQUENCE PROTEASE, MITOCHONDRIAL"/>
    <property type="match status" value="1"/>
</dbReference>
<comment type="subcellular location">
    <subcellularLocation>
        <location evidence="2">Mitochondrion</location>
    </subcellularLocation>
</comment>
<keyword evidence="5" id="KW-0479">Metal-binding</keyword>
<dbReference type="AlphaFoldDB" id="K0TAE7"/>
<dbReference type="eggNOG" id="KOG2019">
    <property type="taxonomic scope" value="Eukaryota"/>
</dbReference>
<dbReference type="OrthoDB" id="10250783at2759"/>
<keyword evidence="6" id="KW-0378">Hydrolase</keyword>
<dbReference type="MEROPS" id="M16.012"/>
<evidence type="ECO:0000256" key="9">
    <source>
        <dbReference type="ARBA" id="ARBA00023128"/>
    </source>
</evidence>
<evidence type="ECO:0000256" key="10">
    <source>
        <dbReference type="SAM" id="MobiDB-lite"/>
    </source>
</evidence>
<dbReference type="InterPro" id="IPR055130">
    <property type="entry name" value="PreP_C"/>
</dbReference>
<dbReference type="Proteomes" id="UP000266841">
    <property type="component" value="Unassembled WGS sequence"/>
</dbReference>
<dbReference type="InterPro" id="IPR013578">
    <property type="entry name" value="Peptidase_M16C_assoc"/>
</dbReference>
<dbReference type="Gene3D" id="3.30.830.10">
    <property type="entry name" value="Metalloenzyme, LuxS/M16 peptidase-like"/>
    <property type="match status" value="3"/>
</dbReference>
<evidence type="ECO:0000256" key="2">
    <source>
        <dbReference type="ARBA" id="ARBA00004173"/>
    </source>
</evidence>
<evidence type="ECO:0000256" key="4">
    <source>
        <dbReference type="ARBA" id="ARBA00022670"/>
    </source>
</evidence>
<evidence type="ECO:0000256" key="7">
    <source>
        <dbReference type="ARBA" id="ARBA00022833"/>
    </source>
</evidence>
<dbReference type="OMA" id="NMVCINW"/>
<dbReference type="GO" id="GO:0005739">
    <property type="term" value="C:mitochondrion"/>
    <property type="evidence" value="ECO:0007669"/>
    <property type="project" value="UniProtKB-SubCell"/>
</dbReference>
<reference evidence="12 13" key="1">
    <citation type="journal article" date="2012" name="Genome Biol.">
        <title>Genome and low-iron response of an oceanic diatom adapted to chronic iron limitation.</title>
        <authorList>
            <person name="Lommer M."/>
            <person name="Specht M."/>
            <person name="Roy A.S."/>
            <person name="Kraemer L."/>
            <person name="Andreson R."/>
            <person name="Gutowska M.A."/>
            <person name="Wolf J."/>
            <person name="Bergner S.V."/>
            <person name="Schilhabel M.B."/>
            <person name="Klostermeier U.C."/>
            <person name="Beiko R.G."/>
            <person name="Rosenstiel P."/>
            <person name="Hippler M."/>
            <person name="Laroche J."/>
        </authorList>
    </citation>
    <scope>NUCLEOTIDE SEQUENCE [LARGE SCALE GENOMIC DNA]</scope>
    <source>
        <strain evidence="12 13">CCMP1005</strain>
    </source>
</reference>
<dbReference type="GO" id="GO:0004222">
    <property type="term" value="F:metalloendopeptidase activity"/>
    <property type="evidence" value="ECO:0007669"/>
    <property type="project" value="TreeGrafter"/>
</dbReference>
<evidence type="ECO:0000256" key="6">
    <source>
        <dbReference type="ARBA" id="ARBA00022801"/>
    </source>
</evidence>
<keyword evidence="9" id="KW-0496">Mitochondrion</keyword>
<dbReference type="InterPro" id="IPR011249">
    <property type="entry name" value="Metalloenz_LuxS/M16"/>
</dbReference>
<comment type="similarity">
    <text evidence="3">Belongs to the peptidase M16 family. PreP subfamily.</text>
</comment>
<evidence type="ECO:0000313" key="12">
    <source>
        <dbReference type="EMBL" id="EJK74079.1"/>
    </source>
</evidence>
<evidence type="ECO:0000256" key="1">
    <source>
        <dbReference type="ARBA" id="ARBA00001947"/>
    </source>
</evidence>
<evidence type="ECO:0000256" key="5">
    <source>
        <dbReference type="ARBA" id="ARBA00022723"/>
    </source>
</evidence>
<sequence>MDEYLNDFEENKESRPSSQIQWQKKRFAEPVKVRHPYPVSDNGGEDKETHMIMLNWLVNDEPLTPKDEITATILDHMLMGTSSSILRKTLMESGLGDAITGGGLMNELLQGVFSVGLKGVKPENVDKVEELIVDTLTKVAEEGFSDDAIAASMNTIEFDMREFNTGSFPKGLSLMLGTMREWIYDRDPTDALKFEEPLAELKERIASDGSAVFQEMVRDLLLNNMHRTSVEMYPSKTLEEEVLNDEKTRLSKIKESLDEDALQSIIDKTSELKALQASEDSVEDRSTIPSLELSDLKREVTEYPIAVTENEAKTGVTVVRHELGSTSGIVYADLAVDISELSIEDVPLLPLFTRLMKETGAGEYDSVALSRRIGTHTGGVSVSPLISGVNQKGAKEGTVTTGEHFVTKLLISGKATADKTDELFGIFDLILRDAKLDSQAKIIEMLREAKAMKESGVQGSGHATVNARIRSRYSVLGYIGEKMSGLSSLDTVKALLDQAENDFPSLLARLENIRTTIIASRSCRDGMILDLTGDASVFEKIESSVDTFLNQLPGDANGDKLQDFYSEPHPWAAQAKAEMAAEAPLIDEGFVVPTQVSYVGKGGRLYEEGEEVSGSTAVVSKFLGTGYMWDNVRVIGGAYGGFCQFQPRDGIFAFLSYRDPNLAGTIDVYDGASKALLQSAADLENDPDALATAIIGAIGDMDGALSPDQKGAVQFKRWLINESPEQ</sequence>